<dbReference type="Proteomes" id="UP001144347">
    <property type="component" value="Unassembled WGS sequence"/>
</dbReference>
<evidence type="ECO:0000313" key="3">
    <source>
        <dbReference type="EMBL" id="MCZ4244861.1"/>
    </source>
</evidence>
<accession>A0ABT4LAA8</accession>
<protein>
    <submittedName>
        <fullName evidence="3">Fasciclin domain-containing protein</fullName>
    </submittedName>
</protein>
<keyword evidence="4" id="KW-1185">Reference proteome</keyword>
<reference evidence="3" key="1">
    <citation type="submission" date="2022-12" db="EMBL/GenBank/DDBJ databases">
        <title>Genome sequence of HCMS5-2.</title>
        <authorList>
            <person name="Woo H."/>
        </authorList>
    </citation>
    <scope>NUCLEOTIDE SEQUENCE</scope>
    <source>
        <strain evidence="3">HCMS5-2</strain>
    </source>
</reference>
<dbReference type="RefSeq" id="WP_269427915.1">
    <property type="nucleotide sequence ID" value="NZ_JAPWGM010000004.1"/>
</dbReference>
<feature type="signal peptide" evidence="1">
    <location>
        <begin position="1"/>
        <end position="20"/>
    </location>
</feature>
<dbReference type="InterPro" id="IPR036378">
    <property type="entry name" value="FAS1_dom_sf"/>
</dbReference>
<sequence length="239" mass="26634">MFKIFIKTAVMVLLAAVLFASCKKNDYYYDTGVHAAEYNGTILSYLKSKPVYFDTLTKVINIAGMNDVFEKENVTFFAPTSSTIYKSLNRLNTYLKLNGRDTVSQLTQIKPSVWKETLSMYVFKGTSRLKDYPQIDTLSLLAFPGQGYTSYQGRTMNIGVLYRDAGGVKYAGYRQLILSFIPDYANPRVGLVNVPIASSDIAPTNGIVHVLVQNKHNFGFNTDRFINTAVSSGILPPTP</sequence>
<feature type="domain" description="FAS1" evidence="2">
    <location>
        <begin position="53"/>
        <end position="211"/>
    </location>
</feature>
<gene>
    <name evidence="3" type="ORF">O0955_12685</name>
</gene>
<dbReference type="InterPro" id="IPR000782">
    <property type="entry name" value="FAS1_domain"/>
</dbReference>
<dbReference type="Pfam" id="PF02469">
    <property type="entry name" value="Fasciclin"/>
    <property type="match status" value="1"/>
</dbReference>
<organism evidence="3 4">
    <name type="scientific">Pedobacter punctiformis</name>
    <dbReference type="NCBI Taxonomy" id="3004097"/>
    <lineage>
        <taxon>Bacteria</taxon>
        <taxon>Pseudomonadati</taxon>
        <taxon>Bacteroidota</taxon>
        <taxon>Sphingobacteriia</taxon>
        <taxon>Sphingobacteriales</taxon>
        <taxon>Sphingobacteriaceae</taxon>
        <taxon>Pedobacter</taxon>
    </lineage>
</organism>
<dbReference type="EMBL" id="JAPWGM010000004">
    <property type="protein sequence ID" value="MCZ4244861.1"/>
    <property type="molecule type" value="Genomic_DNA"/>
</dbReference>
<dbReference type="SUPFAM" id="SSF82153">
    <property type="entry name" value="FAS1 domain"/>
    <property type="match status" value="1"/>
</dbReference>
<evidence type="ECO:0000313" key="4">
    <source>
        <dbReference type="Proteomes" id="UP001144347"/>
    </source>
</evidence>
<evidence type="ECO:0000256" key="1">
    <source>
        <dbReference type="SAM" id="SignalP"/>
    </source>
</evidence>
<evidence type="ECO:0000259" key="2">
    <source>
        <dbReference type="Pfam" id="PF02469"/>
    </source>
</evidence>
<keyword evidence="1" id="KW-0732">Signal</keyword>
<dbReference type="Gene3D" id="2.30.180.10">
    <property type="entry name" value="FAS1 domain"/>
    <property type="match status" value="1"/>
</dbReference>
<name>A0ABT4LAA8_9SPHI</name>
<proteinExistence type="predicted"/>
<dbReference type="PROSITE" id="PS51257">
    <property type="entry name" value="PROKAR_LIPOPROTEIN"/>
    <property type="match status" value="1"/>
</dbReference>
<feature type="chain" id="PRO_5045879184" evidence="1">
    <location>
        <begin position="21"/>
        <end position="239"/>
    </location>
</feature>
<comment type="caution">
    <text evidence="3">The sequence shown here is derived from an EMBL/GenBank/DDBJ whole genome shotgun (WGS) entry which is preliminary data.</text>
</comment>